<gene>
    <name evidence="4" type="ORF">ALQ11_03044</name>
    <name evidence="3" type="ORF">ALQ42_02931</name>
</gene>
<proteinExistence type="predicted"/>
<evidence type="ECO:0000313" key="4">
    <source>
        <dbReference type="EMBL" id="RMQ21399.1"/>
    </source>
</evidence>
<dbReference type="SUPFAM" id="SSF56349">
    <property type="entry name" value="DNA breaking-rejoining enzymes"/>
    <property type="match status" value="1"/>
</dbReference>
<reference evidence="5 6" key="1">
    <citation type="submission" date="2018-08" db="EMBL/GenBank/DDBJ databases">
        <title>Recombination of ecologically and evolutionarily significant loci maintains genetic cohesion in the Pseudomonas syringae species complex.</title>
        <authorList>
            <person name="Dillon M."/>
            <person name="Thakur S."/>
            <person name="Almeida R.N.D."/>
            <person name="Weir B.S."/>
            <person name="Guttman D.S."/>
        </authorList>
    </citation>
    <scope>NUCLEOTIDE SEQUENCE [LARGE SCALE GENOMIC DNA]</scope>
    <source>
        <strain evidence="4 5">ICMP 4182</strain>
        <strain evidence="3 6">ICMP 6372</strain>
    </source>
</reference>
<evidence type="ECO:0000313" key="5">
    <source>
        <dbReference type="Proteomes" id="UP000272471"/>
    </source>
</evidence>
<evidence type="ECO:0000259" key="2">
    <source>
        <dbReference type="PROSITE" id="PS51898"/>
    </source>
</evidence>
<dbReference type="InterPro" id="IPR002104">
    <property type="entry name" value="Integrase_catalytic"/>
</dbReference>
<sequence>MPDFQLYHTGMKLEMPSSVIYSRNKQAPTVRKRMLSEQVYMFWPNGSPCTLVNIWLQQISTKATGSSAETFAIHMTHYIRYCFNRGADLLTADDIFLSDFAKYLLEEKKLKHSALADARSPNHVAYTIRRVIDFLIWYQMHYRLISQPKIIGELGTGAQVNITWKVSMRGQPILCHPAIPTERPPVGDKKPMPDDFIGKICDTILTLKTKPRYPFGVSAAPRHNDYIAKNEYLYSRRLATVKLSKMTGLRPDELNNIPFDLNQRPIETRTLYIPTLKTRRLPRPIREFPLSLEDAIEVSVYLKARSDFLASLNLESSATNSFLFAQDGTPIETRSLARDFKRLCDLSGLADVQVCLSMFRHRFITTQIAYEIARELQRDLPQKDLWQEAVQRRILAKVAKLTGHLDPMSLKHYFDEAFAIAIASSATKSSQKTKALILQLQTTILELSQNPAVYSDPNIAKGIYELELTISKLKNC</sequence>
<dbReference type="InterPro" id="IPR013762">
    <property type="entry name" value="Integrase-like_cat_sf"/>
</dbReference>
<feature type="domain" description="Tyr recombinase" evidence="2">
    <location>
        <begin position="210"/>
        <end position="427"/>
    </location>
</feature>
<dbReference type="Proteomes" id="UP000273536">
    <property type="component" value="Unassembled WGS sequence"/>
</dbReference>
<dbReference type="EMBL" id="RBQX01000027">
    <property type="protein sequence ID" value="RMQ21399.1"/>
    <property type="molecule type" value="Genomic_DNA"/>
</dbReference>
<organism evidence="4 5">
    <name type="scientific">Pseudomonas savastanoi pv. glycinea</name>
    <name type="common">Pseudomonas syringae pv. glycinea</name>
    <dbReference type="NCBI Taxonomy" id="318"/>
    <lineage>
        <taxon>Bacteria</taxon>
        <taxon>Pseudomonadati</taxon>
        <taxon>Pseudomonadota</taxon>
        <taxon>Gammaproteobacteria</taxon>
        <taxon>Pseudomonadales</taxon>
        <taxon>Pseudomonadaceae</taxon>
        <taxon>Pseudomonas</taxon>
    </lineage>
</organism>
<accession>A0A0P9RBD0</accession>
<dbReference type="GO" id="GO:0006310">
    <property type="term" value="P:DNA recombination"/>
    <property type="evidence" value="ECO:0007669"/>
    <property type="project" value="UniProtKB-KW"/>
</dbReference>
<dbReference type="InterPro" id="IPR011010">
    <property type="entry name" value="DNA_brk_join_enz"/>
</dbReference>
<dbReference type="Gene3D" id="1.10.443.10">
    <property type="entry name" value="Intergrase catalytic core"/>
    <property type="match status" value="1"/>
</dbReference>
<comment type="caution">
    <text evidence="4">The sequence shown here is derived from an EMBL/GenBank/DDBJ whole genome shotgun (WGS) entry which is preliminary data.</text>
</comment>
<evidence type="ECO:0000313" key="3">
    <source>
        <dbReference type="EMBL" id="RMO37628.1"/>
    </source>
</evidence>
<dbReference type="RefSeq" id="WP_004665134.1">
    <property type="nucleotide sequence ID" value="NZ_LGLL01000048.1"/>
</dbReference>
<name>A0A0P9RBD0_PSESG</name>
<dbReference type="GO" id="GO:0015074">
    <property type="term" value="P:DNA integration"/>
    <property type="evidence" value="ECO:0007669"/>
    <property type="project" value="InterPro"/>
</dbReference>
<keyword evidence="1" id="KW-0233">DNA recombination</keyword>
<evidence type="ECO:0000256" key="1">
    <source>
        <dbReference type="ARBA" id="ARBA00023172"/>
    </source>
</evidence>
<dbReference type="Proteomes" id="UP000272471">
    <property type="component" value="Unassembled WGS sequence"/>
</dbReference>
<dbReference type="PROSITE" id="PS51898">
    <property type="entry name" value="TYR_RECOMBINASE"/>
    <property type="match status" value="1"/>
</dbReference>
<dbReference type="GO" id="GO:0003677">
    <property type="term" value="F:DNA binding"/>
    <property type="evidence" value="ECO:0007669"/>
    <property type="project" value="InterPro"/>
</dbReference>
<evidence type="ECO:0000313" key="6">
    <source>
        <dbReference type="Proteomes" id="UP000273536"/>
    </source>
</evidence>
<dbReference type="EMBL" id="RBPS01000138">
    <property type="protein sequence ID" value="RMO37628.1"/>
    <property type="molecule type" value="Genomic_DNA"/>
</dbReference>
<protein>
    <recommendedName>
        <fullName evidence="2">Tyr recombinase domain-containing protein</fullName>
    </recommendedName>
</protein>
<dbReference type="AlphaFoldDB" id="A0A0P9RBD0"/>